<keyword evidence="2" id="KW-1185">Reference proteome</keyword>
<proteinExistence type="predicted"/>
<keyword evidence="1" id="KW-0808">Transferase</keyword>
<evidence type="ECO:0000313" key="1">
    <source>
        <dbReference type="EMBL" id="KAI4864816.1"/>
    </source>
</evidence>
<reference evidence="1 2" key="1">
    <citation type="journal article" date="2022" name="New Phytol.">
        <title>Ecological generalism drives hyperdiversity of secondary metabolite gene clusters in xylarialean endophytes.</title>
        <authorList>
            <person name="Franco M.E.E."/>
            <person name="Wisecaver J.H."/>
            <person name="Arnold A.E."/>
            <person name="Ju Y.M."/>
            <person name="Slot J.C."/>
            <person name="Ahrendt S."/>
            <person name="Moore L.P."/>
            <person name="Eastman K.E."/>
            <person name="Scott K."/>
            <person name="Konkel Z."/>
            <person name="Mondo S.J."/>
            <person name="Kuo A."/>
            <person name="Hayes R.D."/>
            <person name="Haridas S."/>
            <person name="Andreopoulos B."/>
            <person name="Riley R."/>
            <person name="LaButti K."/>
            <person name="Pangilinan J."/>
            <person name="Lipzen A."/>
            <person name="Amirebrahimi M."/>
            <person name="Yan J."/>
            <person name="Adam C."/>
            <person name="Keymanesh K."/>
            <person name="Ng V."/>
            <person name="Louie K."/>
            <person name="Northen T."/>
            <person name="Drula E."/>
            <person name="Henrissat B."/>
            <person name="Hsieh H.M."/>
            <person name="Youens-Clark K."/>
            <person name="Lutzoni F."/>
            <person name="Miadlikowska J."/>
            <person name="Eastwood D.C."/>
            <person name="Hamelin R.C."/>
            <person name="Grigoriev I.V."/>
            <person name="U'Ren J.M."/>
        </authorList>
    </citation>
    <scope>NUCLEOTIDE SEQUENCE [LARGE SCALE GENOMIC DNA]</scope>
    <source>
        <strain evidence="1 2">CBS 119005</strain>
    </source>
</reference>
<accession>A0ACB9YZB3</accession>
<name>A0ACB9YZB3_9PEZI</name>
<dbReference type="Proteomes" id="UP001497700">
    <property type="component" value="Unassembled WGS sequence"/>
</dbReference>
<comment type="caution">
    <text evidence="1">The sequence shown here is derived from an EMBL/GenBank/DDBJ whole genome shotgun (WGS) entry which is preliminary data.</text>
</comment>
<protein>
    <submittedName>
        <fullName evidence="1">PLP-dependent transferase</fullName>
    </submittedName>
</protein>
<dbReference type="EMBL" id="MU393481">
    <property type="protein sequence ID" value="KAI4864816.1"/>
    <property type="molecule type" value="Genomic_DNA"/>
</dbReference>
<organism evidence="1 2">
    <name type="scientific">Hypoxylon rubiginosum</name>
    <dbReference type="NCBI Taxonomy" id="110542"/>
    <lineage>
        <taxon>Eukaryota</taxon>
        <taxon>Fungi</taxon>
        <taxon>Dikarya</taxon>
        <taxon>Ascomycota</taxon>
        <taxon>Pezizomycotina</taxon>
        <taxon>Sordariomycetes</taxon>
        <taxon>Xylariomycetidae</taxon>
        <taxon>Xylariales</taxon>
        <taxon>Hypoxylaceae</taxon>
        <taxon>Hypoxylon</taxon>
    </lineage>
</organism>
<evidence type="ECO:0000313" key="2">
    <source>
        <dbReference type="Proteomes" id="UP001497700"/>
    </source>
</evidence>
<gene>
    <name evidence="1" type="ORF">F4820DRAFT_422628</name>
</gene>
<sequence>MAGDESNGTGHGLSVQAPLQPELVEGMAHENPIVTDVGAGNGATDQEPATAAVLAARLRHLSLSAQTIHADDFLNSHQSVAPPMHVSTTFRYNDDPDELRPWANINPNNPYDSHVYSRDTAPNTTRLEAVLTSILHGPSLTYSSGLSAFHALLVFLNPKRVAIGGGYHGCHGVIQVLSKLTGLQTVDLLDPDFDAALQPGDVVHVETPLNPTGEARDLAFYAERAHRRGCYLTVDATFAPPPLLEPFRWGADVIMHSGTKYFGGHSDMLCGVLAVHPKHAGTWIRGLREERLVLGSVMGSFEGWLGVRSLRTLEVRVRKQSADAAALVAWLEASRKEEDAPSSVVSETVAEVRHASLQVTEKGEREEWLKEQMPNGFGPVFAVYMRDADLARRLPSKLALFHHATSLGGVESLVEWRAMTDAGVDRRLLRFSVGLEGFEDLRDDLVQGFEALRAERAAKGAGAAVVAG</sequence>